<sequence>MQQGNIYAPTLRKIRCFTYSSVMRKYNTSLRDNLKDVPRTIMSRDMVINSNRSVCKHAYFNQKANYNIVQLPLQLQPTALKKPTFSIRYHDLYGVFIKFLRRKTPDRL</sequence>
<reference evidence="1 2" key="1">
    <citation type="journal article" date="2019" name="Sci. Rep.">
        <title>Orb-weaving spider Araneus ventricosus genome elucidates the spidroin gene catalogue.</title>
        <authorList>
            <person name="Kono N."/>
            <person name="Nakamura H."/>
            <person name="Ohtoshi R."/>
            <person name="Moran D.A.P."/>
            <person name="Shinohara A."/>
            <person name="Yoshida Y."/>
            <person name="Fujiwara M."/>
            <person name="Mori M."/>
            <person name="Tomita M."/>
            <person name="Arakawa K."/>
        </authorList>
    </citation>
    <scope>NUCLEOTIDE SEQUENCE [LARGE SCALE GENOMIC DNA]</scope>
</reference>
<gene>
    <name evidence="1" type="ORF">AVEN_1349_1</name>
</gene>
<name>A0A4Y2D4Z2_ARAVE</name>
<dbReference type="Proteomes" id="UP000499080">
    <property type="component" value="Unassembled WGS sequence"/>
</dbReference>
<proteinExistence type="predicted"/>
<evidence type="ECO:0000313" key="2">
    <source>
        <dbReference type="Proteomes" id="UP000499080"/>
    </source>
</evidence>
<organism evidence="1 2">
    <name type="scientific">Araneus ventricosus</name>
    <name type="common">Orbweaver spider</name>
    <name type="synonym">Epeira ventricosa</name>
    <dbReference type="NCBI Taxonomy" id="182803"/>
    <lineage>
        <taxon>Eukaryota</taxon>
        <taxon>Metazoa</taxon>
        <taxon>Ecdysozoa</taxon>
        <taxon>Arthropoda</taxon>
        <taxon>Chelicerata</taxon>
        <taxon>Arachnida</taxon>
        <taxon>Araneae</taxon>
        <taxon>Araneomorphae</taxon>
        <taxon>Entelegynae</taxon>
        <taxon>Araneoidea</taxon>
        <taxon>Araneidae</taxon>
        <taxon>Araneus</taxon>
    </lineage>
</organism>
<accession>A0A4Y2D4Z2</accession>
<protein>
    <submittedName>
        <fullName evidence="1">Uncharacterized protein</fullName>
    </submittedName>
</protein>
<comment type="caution">
    <text evidence="1">The sequence shown here is derived from an EMBL/GenBank/DDBJ whole genome shotgun (WGS) entry which is preliminary data.</text>
</comment>
<dbReference type="AlphaFoldDB" id="A0A4Y2D4Z2"/>
<keyword evidence="2" id="KW-1185">Reference proteome</keyword>
<evidence type="ECO:0000313" key="1">
    <source>
        <dbReference type="EMBL" id="GBM11018.1"/>
    </source>
</evidence>
<dbReference type="EMBL" id="BGPR01000293">
    <property type="protein sequence ID" value="GBM11018.1"/>
    <property type="molecule type" value="Genomic_DNA"/>
</dbReference>